<proteinExistence type="predicted"/>
<name>A0A4S5CKQ1_AERVE</name>
<gene>
    <name evidence="1" type="ORF">E8Q35_12255</name>
</gene>
<organism evidence="1 2">
    <name type="scientific">Aeromonas veronii</name>
    <dbReference type="NCBI Taxonomy" id="654"/>
    <lineage>
        <taxon>Bacteria</taxon>
        <taxon>Pseudomonadati</taxon>
        <taxon>Pseudomonadota</taxon>
        <taxon>Gammaproteobacteria</taxon>
        <taxon>Aeromonadales</taxon>
        <taxon>Aeromonadaceae</taxon>
        <taxon>Aeromonas</taxon>
    </lineage>
</organism>
<accession>A0A4S5CKQ1</accession>
<reference evidence="1 2" key="1">
    <citation type="submission" date="2019-04" db="EMBL/GenBank/DDBJ databases">
        <title>Comparative genomics of Aeromonas veronii strains pathogenic to fish.</title>
        <authorList>
            <person name="Cascarano M.C."/>
            <person name="Smyrli M."/>
            <person name="Katharios P."/>
        </authorList>
    </citation>
    <scope>NUCLEOTIDE SEQUENCE [LARGE SCALE GENOMIC DNA]</scope>
    <source>
        <strain evidence="1 2">XU1</strain>
    </source>
</reference>
<evidence type="ECO:0000313" key="1">
    <source>
        <dbReference type="EMBL" id="THJ44955.1"/>
    </source>
</evidence>
<dbReference type="RefSeq" id="WP_136501777.1">
    <property type="nucleotide sequence ID" value="NZ_SSUX01000008.1"/>
</dbReference>
<dbReference type="Proteomes" id="UP000309618">
    <property type="component" value="Unassembled WGS sequence"/>
</dbReference>
<comment type="caution">
    <text evidence="1">The sequence shown here is derived from an EMBL/GenBank/DDBJ whole genome shotgun (WGS) entry which is preliminary data.</text>
</comment>
<protein>
    <submittedName>
        <fullName evidence="1">Uncharacterized protein</fullName>
    </submittedName>
</protein>
<sequence>MGYINTHGVVSIRTAAFNSALKALPEKTINQASAVYQRWSEGGQLAHKNLVRSDTWQAEINPRHRAIFVKMTLAEACQQRLLSDRTINAIEREMDKDCKSAPQIWIWHWVGTHETYNRMLASIQRKQVLDAAVTTAISQNQRTPPSNRSPKP</sequence>
<evidence type="ECO:0000313" key="2">
    <source>
        <dbReference type="Proteomes" id="UP000309618"/>
    </source>
</evidence>
<dbReference type="AlphaFoldDB" id="A0A4S5CKQ1"/>
<dbReference type="EMBL" id="SSUX01000008">
    <property type="protein sequence ID" value="THJ44955.1"/>
    <property type="molecule type" value="Genomic_DNA"/>
</dbReference>